<keyword evidence="6" id="KW-1185">Reference proteome</keyword>
<comment type="caution">
    <text evidence="5">The sequence shown here is derived from an EMBL/GenBank/DDBJ whole genome shotgun (WGS) entry which is preliminary data.</text>
</comment>
<name>A0A512SWK5_9MICO</name>
<feature type="transmembrane region" description="Helical" evidence="4">
    <location>
        <begin position="178"/>
        <end position="196"/>
    </location>
</feature>
<feature type="transmembrane region" description="Helical" evidence="4">
    <location>
        <begin position="109"/>
        <end position="131"/>
    </location>
</feature>
<dbReference type="PANTHER" id="PTHR30413:SF8">
    <property type="entry name" value="TRANSPORT PERMEASE PROTEIN"/>
    <property type="match status" value="1"/>
</dbReference>
<dbReference type="Proteomes" id="UP000321793">
    <property type="component" value="Unassembled WGS sequence"/>
</dbReference>
<dbReference type="AlphaFoldDB" id="A0A512SWK5"/>
<keyword evidence="4" id="KW-1133">Transmembrane helix</keyword>
<accession>A0A512SWK5</accession>
<dbReference type="GO" id="GO:0015920">
    <property type="term" value="P:lipopolysaccharide transport"/>
    <property type="evidence" value="ECO:0007669"/>
    <property type="project" value="TreeGrafter"/>
</dbReference>
<keyword evidence="4" id="KW-0812">Transmembrane</keyword>
<organism evidence="5 6">
    <name type="scientific">Knoellia locipacati</name>
    <dbReference type="NCBI Taxonomy" id="882824"/>
    <lineage>
        <taxon>Bacteria</taxon>
        <taxon>Bacillati</taxon>
        <taxon>Actinomycetota</taxon>
        <taxon>Actinomycetes</taxon>
        <taxon>Micrococcales</taxon>
        <taxon>Intrasporangiaceae</taxon>
        <taxon>Knoellia</taxon>
    </lineage>
</organism>
<evidence type="ECO:0000256" key="3">
    <source>
        <dbReference type="ARBA" id="ARBA00022448"/>
    </source>
</evidence>
<sequence>MMSTDKQVVKTEPENEFTTTHHVYEPHRAGIPPLANYTRELWKRREFASEMSKATLRGANTLTMFGQLWLVLNPLLLAGVYFLLVQVLSGGNRGGMDYFAQLCGGLFTFYFVAGSMSTGAASVVGGGKLLLNTAFPRLLMPFSAVRTAFFRFLPTLPVYFLFHILAGLGFHLSMVVSIYFLGLLIVFALGVAAFFATMQVYFRDTTSFMPYFNRIWLYMSPVIWSIEQVPARFTKVLNILEVANPLHSMLGGFTECLVNGDIPSLRTFVTATVWAFGVFAIGSLFFMSREREFAVRL</sequence>
<evidence type="ECO:0000256" key="2">
    <source>
        <dbReference type="ARBA" id="ARBA00007783"/>
    </source>
</evidence>
<proteinExistence type="inferred from homology"/>
<feature type="transmembrane region" description="Helical" evidence="4">
    <location>
        <begin position="208"/>
        <end position="226"/>
    </location>
</feature>
<evidence type="ECO:0000256" key="1">
    <source>
        <dbReference type="ARBA" id="ARBA00004429"/>
    </source>
</evidence>
<keyword evidence="4" id="KW-0472">Membrane</keyword>
<dbReference type="EMBL" id="BKBA01000003">
    <property type="protein sequence ID" value="GEQ12317.1"/>
    <property type="molecule type" value="Genomic_DNA"/>
</dbReference>
<feature type="transmembrane region" description="Helical" evidence="4">
    <location>
        <begin position="152"/>
        <end position="172"/>
    </location>
</feature>
<dbReference type="OrthoDB" id="4186295at2"/>
<keyword evidence="3" id="KW-0813">Transport</keyword>
<evidence type="ECO:0000313" key="6">
    <source>
        <dbReference type="Proteomes" id="UP000321793"/>
    </source>
</evidence>
<feature type="transmembrane region" description="Helical" evidence="4">
    <location>
        <begin position="268"/>
        <end position="287"/>
    </location>
</feature>
<feature type="transmembrane region" description="Helical" evidence="4">
    <location>
        <begin position="68"/>
        <end position="89"/>
    </location>
</feature>
<dbReference type="PANTHER" id="PTHR30413">
    <property type="entry name" value="INNER MEMBRANE TRANSPORT PERMEASE"/>
    <property type="match status" value="1"/>
</dbReference>
<evidence type="ECO:0000256" key="4">
    <source>
        <dbReference type="SAM" id="Phobius"/>
    </source>
</evidence>
<dbReference type="GO" id="GO:0005886">
    <property type="term" value="C:plasma membrane"/>
    <property type="evidence" value="ECO:0007669"/>
    <property type="project" value="UniProtKB-SubCell"/>
</dbReference>
<evidence type="ECO:0000313" key="5">
    <source>
        <dbReference type="EMBL" id="GEQ12317.1"/>
    </source>
</evidence>
<reference evidence="5 6" key="1">
    <citation type="submission" date="2019-07" db="EMBL/GenBank/DDBJ databases">
        <title>Whole genome shotgun sequence of Knoellia locipacati NBRC 109775.</title>
        <authorList>
            <person name="Hosoyama A."/>
            <person name="Uohara A."/>
            <person name="Ohji S."/>
            <person name="Ichikawa N."/>
        </authorList>
    </citation>
    <scope>NUCLEOTIDE SEQUENCE [LARGE SCALE GENOMIC DNA]</scope>
    <source>
        <strain evidence="5 6">NBRC 109775</strain>
    </source>
</reference>
<comment type="similarity">
    <text evidence="2">Belongs to the ABC-2 integral membrane protein family.</text>
</comment>
<protein>
    <submittedName>
        <fullName evidence="5">Transport permease protein</fullName>
    </submittedName>
</protein>
<comment type="subcellular location">
    <subcellularLocation>
        <location evidence="1">Cell inner membrane</location>
        <topology evidence="1">Multi-pass membrane protein</topology>
    </subcellularLocation>
</comment>
<gene>
    <name evidence="5" type="ORF">KLO01_03640</name>
</gene>